<keyword evidence="2" id="KW-1185">Reference proteome</keyword>
<dbReference type="EMBL" id="CP003257">
    <property type="protein sequence ID" value="AEX85243.1"/>
    <property type="molecule type" value="Genomic_DNA"/>
</dbReference>
<evidence type="ECO:0000313" key="2">
    <source>
        <dbReference type="Proteomes" id="UP000007161"/>
    </source>
</evidence>
<dbReference type="KEGG" id="mpz:Marpi_0822"/>
<accession>H2J6X8</accession>
<evidence type="ECO:0000313" key="1">
    <source>
        <dbReference type="EMBL" id="AEX85243.1"/>
    </source>
</evidence>
<proteinExistence type="predicted"/>
<protein>
    <submittedName>
        <fullName evidence="1">Uncharacterized protein</fullName>
    </submittedName>
</protein>
<dbReference type="AlphaFoldDB" id="H2J6X8"/>
<reference evidence="1 2" key="1">
    <citation type="journal article" date="2012" name="J. Bacteriol.">
        <title>Complete Genome Sequence of the Thermophilic, Piezophilic, Heterotrophic Bacterium Marinitoga piezophila KA3.</title>
        <authorList>
            <person name="Lucas S."/>
            <person name="Han J."/>
            <person name="Lapidus A."/>
            <person name="Cheng J.F."/>
            <person name="Goodwin L.A."/>
            <person name="Pitluck S."/>
            <person name="Peters L."/>
            <person name="Mikhailova N."/>
            <person name="Teshima H."/>
            <person name="Detter J.C."/>
            <person name="Han C."/>
            <person name="Tapia R."/>
            <person name="Land M."/>
            <person name="Hauser L."/>
            <person name="Kyrpides N.C."/>
            <person name="Ivanova N."/>
            <person name="Pagani I."/>
            <person name="Vannier P."/>
            <person name="Oger P."/>
            <person name="Bartlett D.H."/>
            <person name="Noll K.M."/>
            <person name="Woyke T."/>
            <person name="Jebbar M."/>
        </authorList>
    </citation>
    <scope>NUCLEOTIDE SEQUENCE [LARGE SCALE GENOMIC DNA]</scope>
    <source>
        <strain evidence="2">DSM 14283 / JCM 11233 / KA3</strain>
    </source>
</reference>
<sequence length="238" mass="26451">MKKVYLFIAILVVSTMMFSGNLFFEFGLYNPGNNAISVLNNNFVAGYNMGMFETYITLSGVSGSLNAKMETTKLGAEKDVNFSIGVNLGYGGIGGAFYLIKEPKTELALYGGYNMVFYKKFNIKGSGDIGIGEGNTTSEDNNTSSADETNFIDSLNEQLKKININIIDAGLKIKYRYDNNLSLFAKYGLSLNIFAYKDEMDFEDVKLPYTISLNFGTISFITFGVEFDFGKEEVDWDL</sequence>
<dbReference type="RefSeq" id="WP_014296315.1">
    <property type="nucleotide sequence ID" value="NC_016751.1"/>
</dbReference>
<name>H2J6X8_MARPK</name>
<dbReference type="HOGENOM" id="CLU_1164757_0_0_0"/>
<gene>
    <name evidence="1" type="ordered locus">Marpi_0822</name>
</gene>
<organism evidence="1 2">
    <name type="scientific">Marinitoga piezophila (strain DSM 14283 / JCM 11233 / KA3)</name>
    <dbReference type="NCBI Taxonomy" id="443254"/>
    <lineage>
        <taxon>Bacteria</taxon>
        <taxon>Thermotogati</taxon>
        <taxon>Thermotogota</taxon>
        <taxon>Thermotogae</taxon>
        <taxon>Petrotogales</taxon>
        <taxon>Petrotogaceae</taxon>
        <taxon>Marinitoga</taxon>
    </lineage>
</organism>
<dbReference type="Proteomes" id="UP000007161">
    <property type="component" value="Chromosome"/>
</dbReference>
<reference evidence="2" key="2">
    <citation type="submission" date="2012-01" db="EMBL/GenBank/DDBJ databases">
        <title>Complete sequence of chromosome of Marinitoga piezophila KA3.</title>
        <authorList>
            <person name="Lucas S."/>
            <person name="Han J."/>
            <person name="Lapidus A."/>
            <person name="Cheng J.-F."/>
            <person name="Goodwin L."/>
            <person name="Pitluck S."/>
            <person name="Peters L."/>
            <person name="Mikhailova N."/>
            <person name="Teshima H."/>
            <person name="Detter J.C."/>
            <person name="Han C."/>
            <person name="Tapia R."/>
            <person name="Land M."/>
            <person name="Hauser L."/>
            <person name="Kyrpides N."/>
            <person name="Ivanova N."/>
            <person name="Pagani I."/>
            <person name="Jebbar M."/>
            <person name="Vannier P."/>
            <person name="Oger P."/>
            <person name="Cario A."/>
            <person name="Bartlett D."/>
            <person name="Noll K.M."/>
            <person name="Woyke T."/>
        </authorList>
    </citation>
    <scope>NUCLEOTIDE SEQUENCE [LARGE SCALE GENOMIC DNA]</scope>
    <source>
        <strain evidence="2">DSM 14283 / JCM 11233 / KA3</strain>
    </source>
</reference>